<evidence type="ECO:0000313" key="2">
    <source>
        <dbReference type="Proteomes" id="UP000233551"/>
    </source>
</evidence>
<organism evidence="1 2">
    <name type="scientific">Punica granatum</name>
    <name type="common">Pomegranate</name>
    <dbReference type="NCBI Taxonomy" id="22663"/>
    <lineage>
        <taxon>Eukaryota</taxon>
        <taxon>Viridiplantae</taxon>
        <taxon>Streptophyta</taxon>
        <taxon>Embryophyta</taxon>
        <taxon>Tracheophyta</taxon>
        <taxon>Spermatophyta</taxon>
        <taxon>Magnoliopsida</taxon>
        <taxon>eudicotyledons</taxon>
        <taxon>Gunneridae</taxon>
        <taxon>Pentapetalae</taxon>
        <taxon>rosids</taxon>
        <taxon>malvids</taxon>
        <taxon>Myrtales</taxon>
        <taxon>Lythraceae</taxon>
        <taxon>Punica</taxon>
    </lineage>
</organism>
<protein>
    <submittedName>
        <fullName evidence="1">Uncharacterized protein</fullName>
    </submittedName>
</protein>
<keyword evidence="2" id="KW-1185">Reference proteome</keyword>
<reference evidence="1 2" key="1">
    <citation type="submission" date="2017-11" db="EMBL/GenBank/DDBJ databases">
        <title>De-novo sequencing of pomegranate (Punica granatum L.) genome.</title>
        <authorList>
            <person name="Akparov Z."/>
            <person name="Amiraslanov A."/>
            <person name="Hajiyeva S."/>
            <person name="Abbasov M."/>
            <person name="Kaur K."/>
            <person name="Hamwieh A."/>
            <person name="Solovyev V."/>
            <person name="Salamov A."/>
            <person name="Braich B."/>
            <person name="Kosarev P."/>
            <person name="Mahmoud A."/>
            <person name="Hajiyev E."/>
            <person name="Babayeva S."/>
            <person name="Izzatullayeva V."/>
            <person name="Mammadov A."/>
            <person name="Mammadov A."/>
            <person name="Sharifova S."/>
            <person name="Ojaghi J."/>
            <person name="Eynullazada K."/>
            <person name="Bayramov B."/>
            <person name="Abdulazimova A."/>
            <person name="Shahmuradov I."/>
        </authorList>
    </citation>
    <scope>NUCLEOTIDE SEQUENCE [LARGE SCALE GENOMIC DNA]</scope>
    <source>
        <strain evidence="2">cv. AG2017</strain>
        <tissue evidence="1">Leaf</tissue>
    </source>
</reference>
<accession>A0A2I0K3E7</accession>
<comment type="caution">
    <text evidence="1">The sequence shown here is derived from an EMBL/GenBank/DDBJ whole genome shotgun (WGS) entry which is preliminary data.</text>
</comment>
<dbReference type="EMBL" id="PGOL01000907">
    <property type="protein sequence ID" value="PKI63074.1"/>
    <property type="molecule type" value="Genomic_DNA"/>
</dbReference>
<dbReference type="Proteomes" id="UP000233551">
    <property type="component" value="Unassembled WGS sequence"/>
</dbReference>
<name>A0A2I0K3E7_PUNGR</name>
<sequence>MALKCPDFYGIPLVSHAGSTTYFPARVVRQLGGLQVVPEDMTRDRFEHIWWEDQTSVDRWQAIEQVMAAWQVVVTEQPYFPEHPTQEERDFQATEEYVLRSYRWCLSTSGDLPTSPRQHSPVPIPNRAFVARRVHGQVSFEASADR</sequence>
<evidence type="ECO:0000313" key="1">
    <source>
        <dbReference type="EMBL" id="PKI63074.1"/>
    </source>
</evidence>
<gene>
    <name evidence="1" type="ORF">CRG98_016525</name>
</gene>
<dbReference type="AlphaFoldDB" id="A0A2I0K3E7"/>
<proteinExistence type="predicted"/>